<gene>
    <name evidence="15" type="ORF">CHS0354_014311</name>
</gene>
<dbReference type="Gene3D" id="3.30.40.10">
    <property type="entry name" value="Zinc/RING finger domain, C3HC4 (zinc finger)"/>
    <property type="match status" value="1"/>
</dbReference>
<dbReference type="InterPro" id="IPR001841">
    <property type="entry name" value="Znf_RING"/>
</dbReference>
<keyword evidence="3 12" id="KW-0812">Transmembrane</keyword>
<dbReference type="EMBL" id="JAEAOA010000884">
    <property type="protein sequence ID" value="KAK3593772.1"/>
    <property type="molecule type" value="Genomic_DNA"/>
</dbReference>
<keyword evidence="9 12" id="KW-0472">Membrane</keyword>
<dbReference type="SMART" id="SM00744">
    <property type="entry name" value="RINGv"/>
    <property type="match status" value="1"/>
</dbReference>
<evidence type="ECO:0000313" key="16">
    <source>
        <dbReference type="Proteomes" id="UP001195483"/>
    </source>
</evidence>
<feature type="region of interest" description="Disordered" evidence="11">
    <location>
        <begin position="767"/>
        <end position="788"/>
    </location>
</feature>
<evidence type="ECO:0000256" key="8">
    <source>
        <dbReference type="ARBA" id="ARBA00022989"/>
    </source>
</evidence>
<keyword evidence="8 12" id="KW-1133">Transmembrane helix</keyword>
<dbReference type="AlphaFoldDB" id="A0AAE0SKX9"/>
<evidence type="ECO:0000256" key="5">
    <source>
        <dbReference type="ARBA" id="ARBA00022771"/>
    </source>
</evidence>
<reference evidence="15" key="3">
    <citation type="submission" date="2023-05" db="EMBL/GenBank/DDBJ databases">
        <authorList>
            <person name="Smith C.H."/>
        </authorList>
    </citation>
    <scope>NUCLEOTIDE SEQUENCE</scope>
    <source>
        <strain evidence="15">CHS0354</strain>
        <tissue evidence="15">Mantle</tissue>
    </source>
</reference>
<evidence type="ECO:0000256" key="3">
    <source>
        <dbReference type="ARBA" id="ARBA00022692"/>
    </source>
</evidence>
<accession>A0AAE0SKX9</accession>
<evidence type="ECO:0008006" key="17">
    <source>
        <dbReference type="Google" id="ProtNLM"/>
    </source>
</evidence>
<evidence type="ECO:0000256" key="9">
    <source>
        <dbReference type="ARBA" id="ARBA00023136"/>
    </source>
</evidence>
<feature type="compositionally biased region" description="Polar residues" evidence="11">
    <location>
        <begin position="1087"/>
        <end position="1112"/>
    </location>
</feature>
<feature type="region of interest" description="Disordered" evidence="11">
    <location>
        <begin position="802"/>
        <end position="884"/>
    </location>
</feature>
<feature type="compositionally biased region" description="Polar residues" evidence="11">
    <location>
        <begin position="73"/>
        <end position="88"/>
    </location>
</feature>
<dbReference type="CDD" id="cd16699">
    <property type="entry name" value="RING_CH-C4HC3_MARCH2-like"/>
    <property type="match status" value="1"/>
</dbReference>
<evidence type="ECO:0000256" key="1">
    <source>
        <dbReference type="ARBA" id="ARBA00004141"/>
    </source>
</evidence>
<feature type="region of interest" description="Disordered" evidence="11">
    <location>
        <begin position="1022"/>
        <end position="1044"/>
    </location>
</feature>
<comment type="subcellular location">
    <subcellularLocation>
        <location evidence="1">Membrane</location>
        <topology evidence="1">Multi-pass membrane protein</topology>
    </subcellularLocation>
</comment>
<feature type="region of interest" description="Disordered" evidence="11">
    <location>
        <begin position="1060"/>
        <end position="1128"/>
    </location>
</feature>
<name>A0AAE0SKX9_9BIVA</name>
<dbReference type="PROSITE" id="PS51292">
    <property type="entry name" value="ZF_RING_CH"/>
    <property type="match status" value="1"/>
</dbReference>
<proteinExistence type="predicted"/>
<feature type="region of interest" description="Disordered" evidence="11">
    <location>
        <begin position="555"/>
        <end position="581"/>
    </location>
</feature>
<evidence type="ECO:0000259" key="14">
    <source>
        <dbReference type="PROSITE" id="PS51292"/>
    </source>
</evidence>
<reference evidence="15" key="2">
    <citation type="journal article" date="2021" name="Genome Biol. Evol.">
        <title>Developing a high-quality reference genome for a parasitic bivalve with doubly uniparental inheritance (Bivalvia: Unionida).</title>
        <authorList>
            <person name="Smith C.H."/>
        </authorList>
    </citation>
    <scope>NUCLEOTIDE SEQUENCE</scope>
    <source>
        <strain evidence="15">CHS0354</strain>
        <tissue evidence="15">Mantle</tissue>
    </source>
</reference>
<feature type="compositionally biased region" description="Polar residues" evidence="11">
    <location>
        <begin position="828"/>
        <end position="839"/>
    </location>
</feature>
<keyword evidence="16" id="KW-1185">Reference proteome</keyword>
<organism evidence="15 16">
    <name type="scientific">Potamilus streckersoni</name>
    <dbReference type="NCBI Taxonomy" id="2493646"/>
    <lineage>
        <taxon>Eukaryota</taxon>
        <taxon>Metazoa</taxon>
        <taxon>Spiralia</taxon>
        <taxon>Lophotrochozoa</taxon>
        <taxon>Mollusca</taxon>
        <taxon>Bivalvia</taxon>
        <taxon>Autobranchia</taxon>
        <taxon>Heteroconchia</taxon>
        <taxon>Palaeoheterodonta</taxon>
        <taxon>Unionida</taxon>
        <taxon>Unionoidea</taxon>
        <taxon>Unionidae</taxon>
        <taxon>Ambleminae</taxon>
        <taxon>Lampsilini</taxon>
        <taxon>Potamilus</taxon>
    </lineage>
</organism>
<dbReference type="GO" id="GO:0008270">
    <property type="term" value="F:zinc ion binding"/>
    <property type="evidence" value="ECO:0007669"/>
    <property type="project" value="UniProtKB-KW"/>
</dbReference>
<feature type="region of interest" description="Disordered" evidence="11">
    <location>
        <begin position="169"/>
        <end position="205"/>
    </location>
</feature>
<feature type="compositionally biased region" description="Polar residues" evidence="11">
    <location>
        <begin position="560"/>
        <end position="581"/>
    </location>
</feature>
<feature type="transmembrane region" description="Helical" evidence="12">
    <location>
        <begin position="685"/>
        <end position="711"/>
    </location>
</feature>
<feature type="transmembrane region" description="Helical" evidence="12">
    <location>
        <begin position="723"/>
        <end position="743"/>
    </location>
</feature>
<protein>
    <recommendedName>
        <fullName evidence="17">RING-CH-type domain-containing protein</fullName>
    </recommendedName>
</protein>
<keyword evidence="6" id="KW-0833">Ubl conjugation pathway</keyword>
<dbReference type="PANTHER" id="PTHR46065">
    <property type="entry name" value="E3 UBIQUITIN-PROTEIN LIGASE MARCH 2/3 FAMILY MEMBER"/>
    <property type="match status" value="1"/>
</dbReference>
<evidence type="ECO:0000256" key="2">
    <source>
        <dbReference type="ARBA" id="ARBA00022679"/>
    </source>
</evidence>
<dbReference type="PANTHER" id="PTHR46065:SF3">
    <property type="entry name" value="FI20425P1"/>
    <property type="match status" value="1"/>
</dbReference>
<evidence type="ECO:0000256" key="10">
    <source>
        <dbReference type="PROSITE-ProRule" id="PRU00175"/>
    </source>
</evidence>
<evidence type="ECO:0000256" key="6">
    <source>
        <dbReference type="ARBA" id="ARBA00022786"/>
    </source>
</evidence>
<keyword evidence="5 10" id="KW-0863">Zinc-finger</keyword>
<dbReference type="InterPro" id="IPR013083">
    <property type="entry name" value="Znf_RING/FYVE/PHD"/>
</dbReference>
<dbReference type="Proteomes" id="UP001195483">
    <property type="component" value="Unassembled WGS sequence"/>
</dbReference>
<keyword evidence="4" id="KW-0479">Metal-binding</keyword>
<dbReference type="GO" id="GO:0016020">
    <property type="term" value="C:membrane"/>
    <property type="evidence" value="ECO:0007669"/>
    <property type="project" value="UniProtKB-SubCell"/>
</dbReference>
<feature type="region of interest" description="Disordered" evidence="11">
    <location>
        <begin position="45"/>
        <end position="64"/>
    </location>
</feature>
<keyword evidence="7" id="KW-0862">Zinc</keyword>
<comment type="caution">
    <text evidence="15">The sequence shown here is derived from an EMBL/GenBank/DDBJ whole genome shotgun (WGS) entry which is preliminary data.</text>
</comment>
<feature type="compositionally biased region" description="Basic and acidic residues" evidence="11">
    <location>
        <begin position="851"/>
        <end position="875"/>
    </location>
</feature>
<dbReference type="GO" id="GO:0004842">
    <property type="term" value="F:ubiquitin-protein transferase activity"/>
    <property type="evidence" value="ECO:0007669"/>
    <property type="project" value="TreeGrafter"/>
</dbReference>
<keyword evidence="2" id="KW-0808">Transferase</keyword>
<reference evidence="15" key="1">
    <citation type="journal article" date="2021" name="Genome Biol. Evol.">
        <title>A High-Quality Reference Genome for a Parasitic Bivalve with Doubly Uniparental Inheritance (Bivalvia: Unionida).</title>
        <authorList>
            <person name="Smith C.H."/>
        </authorList>
    </citation>
    <scope>NUCLEOTIDE SEQUENCE</scope>
    <source>
        <strain evidence="15">CHS0354</strain>
    </source>
</reference>
<evidence type="ECO:0000256" key="7">
    <source>
        <dbReference type="ARBA" id="ARBA00022833"/>
    </source>
</evidence>
<feature type="domain" description="RING-type" evidence="13">
    <location>
        <begin position="611"/>
        <end position="657"/>
    </location>
</feature>
<evidence type="ECO:0000256" key="12">
    <source>
        <dbReference type="SAM" id="Phobius"/>
    </source>
</evidence>
<feature type="compositionally biased region" description="Basic and acidic residues" evidence="11">
    <location>
        <begin position="170"/>
        <end position="186"/>
    </location>
</feature>
<evidence type="ECO:0000256" key="11">
    <source>
        <dbReference type="SAM" id="MobiDB-lite"/>
    </source>
</evidence>
<dbReference type="GO" id="GO:0016567">
    <property type="term" value="P:protein ubiquitination"/>
    <property type="evidence" value="ECO:0007669"/>
    <property type="project" value="TreeGrafter"/>
</dbReference>
<evidence type="ECO:0000256" key="4">
    <source>
        <dbReference type="ARBA" id="ARBA00022723"/>
    </source>
</evidence>
<evidence type="ECO:0000259" key="13">
    <source>
        <dbReference type="PROSITE" id="PS50089"/>
    </source>
</evidence>
<dbReference type="Pfam" id="PF12906">
    <property type="entry name" value="RINGv"/>
    <property type="match status" value="1"/>
</dbReference>
<feature type="region of interest" description="Disordered" evidence="11">
    <location>
        <begin position="73"/>
        <end position="96"/>
    </location>
</feature>
<dbReference type="PROSITE" id="PS50089">
    <property type="entry name" value="ZF_RING_2"/>
    <property type="match status" value="1"/>
</dbReference>
<evidence type="ECO:0000313" key="15">
    <source>
        <dbReference type="EMBL" id="KAK3593772.1"/>
    </source>
</evidence>
<dbReference type="SUPFAM" id="SSF57850">
    <property type="entry name" value="RING/U-box"/>
    <property type="match status" value="1"/>
</dbReference>
<dbReference type="InterPro" id="IPR011016">
    <property type="entry name" value="Znf_RING-CH"/>
</dbReference>
<feature type="domain" description="RING-CH-type" evidence="14">
    <location>
        <begin position="603"/>
        <end position="663"/>
    </location>
</feature>
<feature type="compositionally biased region" description="Low complexity" evidence="11">
    <location>
        <begin position="840"/>
        <end position="850"/>
    </location>
</feature>
<sequence length="1128" mass="127939">MEPKKSKSDLFNKKHNVRFADWSRKEPTCTAVPLSKSMDNLEKDTIPISDGLENNAKTTKQVEHERRVDNTDIFSGKNTTTSQHSEPTSVGGDVNRTWPGYCSPNRDILESPQGHFAHFTNRSPTAGGISIQRPVVGKIQSVPSQTSPDNSTAVKQNFFSAVSAFRPFHRYQDSQKEQSKDKDKKQGKPSVAFDVSSHQDKSERIRTVEGSLKTEHKYGKQIQRFNNLSPRCTSPRNGVQNSGRIMMKDGKELNFPIDEGELRSAEETIKSGLPKCNVLGIKKHITTEKCHNMYMESRPNLDHQYEYSQRPAVVCKLENLKDIEHERQRGYEDYQRPGGQYYLSDGQDYMRQEMCMNIPHEHQHFQSQGAQPVNTNNFDQDLTAPYDTQIATQERFEKAEDSRNLGFTAKFQNYERTFLGVDQYRQRSTDYLQKDDSDFDHSRVRHTAAFVDRSSDSSQHLRNFQTVPSQYDYENHRYITDQRSIHSKDIEPIGIINTIGSFGLSLHMPRISSPVHEETLTMTDTKTKQDATFQRQDALPLTDIWRMNASLVRREAPSDSDGSSVTHSHATNSLTSPYRQSQPQEPLFAGYVNEAQGSCNSTGTLSEGPVCRICHEGDLEEVLVSPCYCAGSVGLLHVSCLQRWLGASNKTTCEICNFEFLLERKPEPFINFLRSPGTSREKRNLICDVVCFCIITPVTVVTSWLCISGAFEYFQPSRWERSGLIALASCLLVMYLIWLIVAIRHNYSLWKDWKMFHQDVKLRGSPITKKSSPGQLRRNAGSRNTNSSVQLQSICISIRAAATRRHQRGTRQSQNRPSRLAIRDNPKNVIQESSRTSHPSTKTSRSTNTSSEKDQNQTKDKTKNAHDLCENRHSDDDSDEEHEEAMIILEDSPSLWRPELEYSGSRIEQYSDSINIWQYDSNFSASSTHFRSESSDSEATPPIVLRMKKPLQTYKHSDSFVAWQQNSNSLLTSTHCESNSNDSETILKVTTGEKTLQRDPHNGSIKNRLASVRHQQKIDCIAGGISPPKIPRVKTSSKRDQLSGRVENHPVAVMLSSHLQNNSSEREITTTKVPIGKTASMRDQHSDSTQAWQHNSNSVESGRLQQSNSNDGNKMATKKVQVMKETTV</sequence>